<dbReference type="SMART" id="SM00636">
    <property type="entry name" value="Glyco_18"/>
    <property type="match status" value="1"/>
</dbReference>
<feature type="chain" id="PRO_5004611619" description="chitinase" evidence="14">
    <location>
        <begin position="24"/>
        <end position="1869"/>
    </location>
</feature>
<keyword evidence="11" id="KW-1015">Disulfide bond</keyword>
<keyword evidence="14" id="KW-0732">Signal</keyword>
<dbReference type="Gene3D" id="3.10.50.10">
    <property type="match status" value="1"/>
</dbReference>
<dbReference type="InterPro" id="IPR053214">
    <property type="entry name" value="LysM12-like"/>
</dbReference>
<name>U1GP69_ENDPU</name>
<evidence type="ECO:0000313" key="17">
    <source>
        <dbReference type="EMBL" id="ERF74093.1"/>
    </source>
</evidence>
<dbReference type="InterPro" id="IPR001223">
    <property type="entry name" value="Glyco_hydro18_cat"/>
</dbReference>
<dbReference type="GO" id="GO:0008843">
    <property type="term" value="F:endochitinase activity"/>
    <property type="evidence" value="ECO:0007669"/>
    <property type="project" value="UniProtKB-EC"/>
</dbReference>
<dbReference type="PROSITE" id="PS50941">
    <property type="entry name" value="CHIT_BIND_I_2"/>
    <property type="match status" value="1"/>
</dbReference>
<comment type="similarity">
    <text evidence="2">Belongs to the glycosyl hydrolase 18 family. Chitinase class V subfamily.</text>
</comment>
<dbReference type="SMART" id="SM00270">
    <property type="entry name" value="ChtBD1"/>
    <property type="match status" value="1"/>
</dbReference>
<evidence type="ECO:0000259" key="15">
    <source>
        <dbReference type="PROSITE" id="PS50941"/>
    </source>
</evidence>
<dbReference type="PANTHER" id="PTHR47700:SF2">
    <property type="entry name" value="CHITINASE"/>
    <property type="match status" value="1"/>
</dbReference>
<dbReference type="EMBL" id="KE720896">
    <property type="protein sequence ID" value="ERF74093.1"/>
    <property type="molecule type" value="Genomic_DNA"/>
</dbReference>
<dbReference type="HOGENOM" id="CLU_001837_2_1_1"/>
<dbReference type="InterPro" id="IPR001579">
    <property type="entry name" value="Glyco_hydro_18_chit_AS"/>
</dbReference>
<evidence type="ECO:0000256" key="1">
    <source>
        <dbReference type="ARBA" id="ARBA00000822"/>
    </source>
</evidence>
<evidence type="ECO:0000256" key="13">
    <source>
        <dbReference type="SAM" id="MobiDB-lite"/>
    </source>
</evidence>
<keyword evidence="8" id="KW-0119">Carbohydrate metabolism</keyword>
<evidence type="ECO:0000259" key="16">
    <source>
        <dbReference type="PROSITE" id="PS51910"/>
    </source>
</evidence>
<keyword evidence="6" id="KW-0146">Chitin degradation</keyword>
<feature type="domain" description="GH18" evidence="16">
    <location>
        <begin position="230"/>
        <end position="583"/>
    </location>
</feature>
<organism evidence="17 18">
    <name type="scientific">Endocarpon pusillum (strain Z07020 / HMAS-L-300199)</name>
    <name type="common">Lichen-forming fungus</name>
    <dbReference type="NCBI Taxonomy" id="1263415"/>
    <lineage>
        <taxon>Eukaryota</taxon>
        <taxon>Fungi</taxon>
        <taxon>Dikarya</taxon>
        <taxon>Ascomycota</taxon>
        <taxon>Pezizomycotina</taxon>
        <taxon>Eurotiomycetes</taxon>
        <taxon>Chaetothyriomycetidae</taxon>
        <taxon>Verrucariales</taxon>
        <taxon>Verrucariaceae</taxon>
        <taxon>Endocarpon</taxon>
    </lineage>
</organism>
<feature type="disulfide bond" evidence="11">
    <location>
        <begin position="212"/>
        <end position="216"/>
    </location>
</feature>
<dbReference type="Proteomes" id="UP000019373">
    <property type="component" value="Unassembled WGS sequence"/>
</dbReference>
<proteinExistence type="inferred from homology"/>
<evidence type="ECO:0000256" key="14">
    <source>
        <dbReference type="SAM" id="SignalP"/>
    </source>
</evidence>
<dbReference type="InterPro" id="IPR001002">
    <property type="entry name" value="Chitin-bd_1"/>
</dbReference>
<evidence type="ECO:0000256" key="6">
    <source>
        <dbReference type="ARBA" id="ARBA00023024"/>
    </source>
</evidence>
<dbReference type="InterPro" id="IPR011583">
    <property type="entry name" value="Chitinase_II/V-like_cat"/>
</dbReference>
<dbReference type="PANTHER" id="PTHR47700">
    <property type="entry name" value="V CHITINASE, PUTATIVE (AFU_ORTHOLOGUE AFUA_6G13720)-RELATED"/>
    <property type="match status" value="1"/>
</dbReference>
<dbReference type="PROSITE" id="PS01095">
    <property type="entry name" value="GH18_1"/>
    <property type="match status" value="1"/>
</dbReference>
<evidence type="ECO:0000256" key="7">
    <source>
        <dbReference type="ARBA" id="ARBA00023026"/>
    </source>
</evidence>
<evidence type="ECO:0000256" key="4">
    <source>
        <dbReference type="ARBA" id="ARBA00022669"/>
    </source>
</evidence>
<dbReference type="RefSeq" id="XP_007800225.1">
    <property type="nucleotide sequence ID" value="XM_007802034.1"/>
</dbReference>
<dbReference type="PROSITE" id="PS51910">
    <property type="entry name" value="GH18_2"/>
    <property type="match status" value="1"/>
</dbReference>
<dbReference type="GO" id="GO:0006032">
    <property type="term" value="P:chitin catabolic process"/>
    <property type="evidence" value="ECO:0007669"/>
    <property type="project" value="UniProtKB-KW"/>
</dbReference>
<dbReference type="OMA" id="YCCPEKE"/>
<dbReference type="GO" id="GO:0000272">
    <property type="term" value="P:polysaccharide catabolic process"/>
    <property type="evidence" value="ECO:0007669"/>
    <property type="project" value="UniProtKB-KW"/>
</dbReference>
<dbReference type="SUPFAM" id="SSF57016">
    <property type="entry name" value="Plant lectins/antimicrobial peptides"/>
    <property type="match status" value="1"/>
</dbReference>
<dbReference type="GeneID" id="19241304"/>
<sequence>MGPWSQLLWSCVLLSTFITPSLGAVITARPGSASVAVVPELPGACRAVILPFDYSAKNRRDHELPVCSADGPGLVAARDNSGVVDADGREIVPASLETGVSLVGRTELSSLFGRQVVGGDDYTCGPDRPCKNKACCPKETGQCNYGEEACGTSGISPNEVCWSNCDAKAECGKNAAVPGQECLLNVCCGKWGFCGMTDDFCDKEDHGATGGCQSNCDQPGPKDKASEQLNRVIGYYEAWRHDSKCQDMGLDDIPVNSLTHLYFSFAFIMPDFQIVGMDNLPDKLFTDFTNLKKKNPALKMVIAIGGWTHNDPGPLQKVFSNMVSTKANRSKFIGNLMSFLRMYAFDGVDFDWEYPGADDRGGVPEDGENFTQFLKELDEENKKQPVKYIVSYTAPTSFWYLRHFDLKSIDYTDFVNVMSYDLHGVWDRDNPIGSHIYGHTNLTEMSLAFDLFWRNDVPAKKLNMGLGFYGRAFQLADPSCNKPGCLFKGGATKGACSGESGILSYREIQQVIKVNKIKPVHDKEAGVKYITWNTDQWVSFDDKETFKQKKDLAAKLGLGGYLIWAIDQDDAEMSALAAVLDPKPLGDFKSIDKGDENWTGTNEMCYVTSCGVEDCKPGEIKITDQKCGKNKKSTLCCPLSGAPDPKSCTWRGGATRWCNGYCKDDEVMTHMSKYGGGHDCWDGQMAHCCESSLGEKNICKWRGVGEKCHSGELPLTFSGTVLDILDDVAEIILRVVGRAHPLAALTGLVLLEVLDEMDIDTQKLYCCPEKEIAKWKNCAWYGKPGNCFDGHCPDMKTVQITDSYFGGSDNCGIHLSRVRTFCCESDGEPLFLPVDLKNLFEHPPEGGSDTDFTLETDKTSDGGDDDPNDAAFPFVVLVSPEALQISLDKRDGSHWDVFDCNDSVSEGEHTVRMVCNDHTPDSNCHKIGLGHGVPGTILQMPKGCGPGKYAVAKSMAPAPGSDHTKLLPRHLSHLAGLEPVVYDLTFDYDFHRVPRDLGNTQMRIDYSNQDDYWNNIVAGSVSRKRDVHGRKRFAKRTLEDVGGNPVRWLEEEFRDDFHFDKIASRDLHERWFGKSILEWLAALVKPEIKREFTHKYDDSVTAKLFDESWDCPGSVEGVNYDGHLLGQAVLDIEVESSFGFTLIVESLTPPLNLDQSYLTFYNKGKVTGVVTLEALARVTYEKKKVILNLPFPGASFKIPGIATIGPQLTVEGSIDASLGMAGLIETKLEIAKWEVRQVMPDTNSYKPELIDNSKPSLDRTGDFSGIQKPEFYAGVTASGDVTFKLSAAAEFGVRFVDKWEIDPAAAAVVGEVSLTTKFAAGISTTGTCPFTYGLDVGARLFARATAPKMFGWAGGEVDLTDKWEKTIIKGGTCPDLGPIPSRRSRRGLDHLLIEGRAEDKDVTRNMSRLGAAGPGAYRALDVESMHSYGASLRTRHISGGHMSSLVKRGGVYGPAFSLPAGEFFCPSRDGEEGITCEQAYDALETSNEGGAWRDATKHKREKLTPTSTIDENAIAAHFHAHQQRSDGHGDHAGGEILHMFDKRAKPKLVKACNRNCDISNDFPPGGQLNGDNWGWVNPDDCGNFDFGSPLTARAANVEYHTEHVLEAQMIDLFFKHLDKKKSKLPDPKPNAAQGATVSFCDYVDELWDVLPFVWPGQDTTGGVGKAWNPIMHIAAQYPTKTFKRSEFVALESAINTPSKTRPWASANPWDFDSWTKDLSNYAKAKVILQKMRSTMGSRIYQSHPTIRTTMKTQTERIGKVLDALDSTLLPANQRAGYQQWSKQNLESEWLRYMKGQYTTMQSKTNGLVNNFLPKMNAAWVTQAQKDKWKDAAADTQAVLDEKKKHRDFIKSIEDFETKWNGLPAWTNPL</sequence>
<evidence type="ECO:0000256" key="2">
    <source>
        <dbReference type="ARBA" id="ARBA00008682"/>
    </source>
</evidence>
<evidence type="ECO:0000256" key="9">
    <source>
        <dbReference type="ARBA" id="ARBA00023295"/>
    </source>
</evidence>
<dbReference type="InterPro" id="IPR029070">
    <property type="entry name" value="Chitinase_insertion_sf"/>
</dbReference>
<evidence type="ECO:0000256" key="3">
    <source>
        <dbReference type="ARBA" id="ARBA00012729"/>
    </source>
</evidence>
<protein>
    <recommendedName>
        <fullName evidence="3">chitinase</fullName>
        <ecNumber evidence="3">3.2.1.14</ecNumber>
    </recommendedName>
</protein>
<dbReference type="GO" id="GO:0008061">
    <property type="term" value="F:chitin binding"/>
    <property type="evidence" value="ECO:0007669"/>
    <property type="project" value="UniProtKB-UniRule"/>
</dbReference>
<dbReference type="Pfam" id="PF00187">
    <property type="entry name" value="Chitin_bind_1"/>
    <property type="match status" value="1"/>
</dbReference>
<keyword evidence="18" id="KW-1185">Reference proteome</keyword>
<dbReference type="Gene3D" id="3.30.60.10">
    <property type="entry name" value="Endochitinase-like"/>
    <property type="match status" value="1"/>
</dbReference>
<feature type="domain" description="Chitin-binding type-1" evidence="15">
    <location>
        <begin position="168"/>
        <end position="218"/>
    </location>
</feature>
<dbReference type="OrthoDB" id="73875at2759"/>
<evidence type="ECO:0000256" key="11">
    <source>
        <dbReference type="PROSITE-ProRule" id="PRU00261"/>
    </source>
</evidence>
<comment type="caution">
    <text evidence="11">Lacks conserved residue(s) required for the propagation of feature annotation.</text>
</comment>
<keyword evidence="10" id="KW-0624">Polysaccharide degradation</keyword>
<keyword evidence="7" id="KW-0843">Virulence</keyword>
<dbReference type="CDD" id="cd00035">
    <property type="entry name" value="ChtBD1"/>
    <property type="match status" value="1"/>
</dbReference>
<feature type="disulfide bond" evidence="11">
    <location>
        <begin position="182"/>
        <end position="194"/>
    </location>
</feature>
<gene>
    <name evidence="17" type="ORF">EPUS_06362</name>
</gene>
<dbReference type="Pfam" id="PF00704">
    <property type="entry name" value="Glyco_hydro_18"/>
    <property type="match status" value="1"/>
</dbReference>
<feature type="disulfide bond" evidence="11">
    <location>
        <begin position="187"/>
        <end position="201"/>
    </location>
</feature>
<dbReference type="SUPFAM" id="SSF51445">
    <property type="entry name" value="(Trans)glycosidases"/>
    <property type="match status" value="1"/>
</dbReference>
<dbReference type="InterPro" id="IPR036861">
    <property type="entry name" value="Endochitinase-like_sf"/>
</dbReference>
<evidence type="ECO:0000256" key="12">
    <source>
        <dbReference type="RuleBase" id="RU000489"/>
    </source>
</evidence>
<feature type="signal peptide" evidence="14">
    <location>
        <begin position="1"/>
        <end position="23"/>
    </location>
</feature>
<evidence type="ECO:0000256" key="8">
    <source>
        <dbReference type="ARBA" id="ARBA00023277"/>
    </source>
</evidence>
<dbReference type="EC" id="3.2.1.14" evidence="3"/>
<keyword evidence="9 12" id="KW-0326">Glycosidase</keyword>
<evidence type="ECO:0000256" key="10">
    <source>
        <dbReference type="ARBA" id="ARBA00023326"/>
    </source>
</evidence>
<evidence type="ECO:0000313" key="18">
    <source>
        <dbReference type="Proteomes" id="UP000019373"/>
    </source>
</evidence>
<dbReference type="SUPFAM" id="SSF54556">
    <property type="entry name" value="Chitinase insertion domain"/>
    <property type="match status" value="1"/>
</dbReference>
<accession>U1GP69</accession>
<reference evidence="18" key="1">
    <citation type="journal article" date="2014" name="BMC Genomics">
        <title>Genome characteristics reveal the impact of lichenization on lichen-forming fungus Endocarpon pusillum Hedwig (Verrucariales, Ascomycota).</title>
        <authorList>
            <person name="Wang Y.-Y."/>
            <person name="Liu B."/>
            <person name="Zhang X.-Y."/>
            <person name="Zhou Q.-M."/>
            <person name="Zhang T."/>
            <person name="Li H."/>
            <person name="Yu Y.-F."/>
            <person name="Zhang X.-L."/>
            <person name="Hao X.-Y."/>
            <person name="Wang M."/>
            <person name="Wang L."/>
            <person name="Wei J.-C."/>
        </authorList>
    </citation>
    <scope>NUCLEOTIDE SEQUENCE [LARGE SCALE GENOMIC DNA]</scope>
    <source>
        <strain evidence="18">Z07020 / HMAS-L-300199</strain>
    </source>
</reference>
<dbReference type="InterPro" id="IPR017853">
    <property type="entry name" value="GH"/>
</dbReference>
<keyword evidence="4 11" id="KW-0147">Chitin-binding</keyword>
<keyword evidence="5 12" id="KW-0378">Hydrolase</keyword>
<feature type="region of interest" description="Disordered" evidence="13">
    <location>
        <begin position="844"/>
        <end position="866"/>
    </location>
</feature>
<evidence type="ECO:0000256" key="5">
    <source>
        <dbReference type="ARBA" id="ARBA00022801"/>
    </source>
</evidence>
<dbReference type="eggNOG" id="KOG2806">
    <property type="taxonomic scope" value="Eukaryota"/>
</dbReference>
<comment type="catalytic activity">
    <reaction evidence="1">
        <text>Random endo-hydrolysis of N-acetyl-beta-D-glucosaminide (1-&gt;4)-beta-linkages in chitin and chitodextrins.</text>
        <dbReference type="EC" id="3.2.1.14"/>
    </reaction>
</comment>
<dbReference type="Gene3D" id="3.20.20.80">
    <property type="entry name" value="Glycosidases"/>
    <property type="match status" value="1"/>
</dbReference>